<evidence type="ECO:0000256" key="4">
    <source>
        <dbReference type="ARBA" id="ARBA00022475"/>
    </source>
</evidence>
<dbReference type="InterPro" id="IPR000522">
    <property type="entry name" value="ABC_transptr_permease_BtuC"/>
</dbReference>
<dbReference type="GO" id="GO:0005886">
    <property type="term" value="C:plasma membrane"/>
    <property type="evidence" value="ECO:0007669"/>
    <property type="project" value="UniProtKB-SubCell"/>
</dbReference>
<feature type="transmembrane region" description="Helical" evidence="8">
    <location>
        <begin position="415"/>
        <end position="434"/>
    </location>
</feature>
<feature type="transmembrane region" description="Helical" evidence="8">
    <location>
        <begin position="137"/>
        <end position="162"/>
    </location>
</feature>
<dbReference type="NCBIfam" id="NF007866">
    <property type="entry name" value="PRK10577.1-2"/>
    <property type="match status" value="1"/>
</dbReference>
<dbReference type="GO" id="GO:0033214">
    <property type="term" value="P:siderophore-iron import into cell"/>
    <property type="evidence" value="ECO:0007669"/>
    <property type="project" value="TreeGrafter"/>
</dbReference>
<dbReference type="CDD" id="cd06550">
    <property type="entry name" value="TM_ABC_iron-siderophores_like"/>
    <property type="match status" value="2"/>
</dbReference>
<evidence type="ECO:0000256" key="8">
    <source>
        <dbReference type="SAM" id="Phobius"/>
    </source>
</evidence>
<organism evidence="9 10">
    <name type="scientific">Mannheimia haemolytica</name>
    <name type="common">Pasteurella haemolytica</name>
    <dbReference type="NCBI Taxonomy" id="75985"/>
    <lineage>
        <taxon>Bacteria</taxon>
        <taxon>Pseudomonadati</taxon>
        <taxon>Pseudomonadota</taxon>
        <taxon>Gammaproteobacteria</taxon>
        <taxon>Pasteurellales</taxon>
        <taxon>Pasteurellaceae</taxon>
        <taxon>Mannheimia</taxon>
    </lineage>
</organism>
<dbReference type="EMBL" id="UGPL01000006">
    <property type="protein sequence ID" value="STY65839.1"/>
    <property type="molecule type" value="Genomic_DNA"/>
</dbReference>
<feature type="transmembrane region" description="Helical" evidence="8">
    <location>
        <begin position="271"/>
        <end position="292"/>
    </location>
</feature>
<feature type="transmembrane region" description="Helical" evidence="8">
    <location>
        <begin position="513"/>
        <end position="532"/>
    </location>
</feature>
<comment type="similarity">
    <text evidence="2">Belongs to the binding-protein-dependent transport system permease family. FecCD subfamily.</text>
</comment>
<evidence type="ECO:0000313" key="10">
    <source>
        <dbReference type="Proteomes" id="UP000254031"/>
    </source>
</evidence>
<sequence>MKSSFLLIGCILLSLVTAVIRLNMVWEWEWQLLLINVDLLPINQAAVKAALLPEMTTSFLAGGLLAIASSGLQHIVRNNLASDSTLAVSSGAQLALMIAVIFFPAAELFSSFWIALLGSLAAIVLVLFIAKASKLNPLTLILGGLIVNILFGAIASLLTLFYFDFLFGVMVWGSGSLLQDGWATSIILAITVVVAFFIFVLLSRPLTILSLDDEQARRLGAPVNLLRYLVIFVCAAITALVVSKIGVIGFIGFAGASLAHFAKIRHLLLRLLIAFLAGGFLLFFTNNLIGIVSRIYDTLLPVGAFTATLGAPLLIFLVLRQRKAQFEASNTAYFPVKRLNSWKLPILLLCAGVILFCLLQIIAPTMNGWAISIDENLMSSYRLPRSLSAIATGAMLAVSGSLLQILTRNPMASPEVLGVSSGATIAAILSFLLFPTLSSIGFLLFGVLGSLAVLALIMWLSRKLQPSALMIAGVAIGALVSGLMAIIQLSGSPRLTAVISWLSGSTYYANPNTVWILLSVAILLISATLLFIKPLRLISLGETVSLHLGLEVKKVQMIVLLLIALMSAASTLAVGPMSFIGLMTPHLAKNLGAITPEKQIPISALLGAMLMLIADWLGRYLIFPYEIGAGIIASILGGIYFLLLLKQHK</sequence>
<feature type="transmembrane region" description="Helical" evidence="8">
    <location>
        <begin position="558"/>
        <end position="580"/>
    </location>
</feature>
<evidence type="ECO:0000256" key="5">
    <source>
        <dbReference type="ARBA" id="ARBA00022692"/>
    </source>
</evidence>
<evidence type="ECO:0000313" key="9">
    <source>
        <dbReference type="EMBL" id="STY65839.1"/>
    </source>
</evidence>
<feature type="transmembrane region" description="Helical" evidence="8">
    <location>
        <begin position="467"/>
        <end position="487"/>
    </location>
</feature>
<dbReference type="PANTHER" id="PTHR30472:SF37">
    <property type="entry name" value="FE(3+) DICITRATE TRANSPORT SYSTEM PERMEASE PROTEIN FECD-RELATED"/>
    <property type="match status" value="1"/>
</dbReference>
<keyword evidence="4" id="KW-1003">Cell membrane</keyword>
<evidence type="ECO:0000256" key="6">
    <source>
        <dbReference type="ARBA" id="ARBA00022989"/>
    </source>
</evidence>
<feature type="transmembrane region" description="Helical" evidence="8">
    <location>
        <begin position="247"/>
        <end position="264"/>
    </location>
</feature>
<dbReference type="SUPFAM" id="SSF81345">
    <property type="entry name" value="ABC transporter involved in vitamin B12 uptake, BtuC"/>
    <property type="match status" value="2"/>
</dbReference>
<dbReference type="Proteomes" id="UP000254031">
    <property type="component" value="Unassembled WGS sequence"/>
</dbReference>
<dbReference type="AlphaFoldDB" id="A0A378NE45"/>
<feature type="transmembrane region" description="Helical" evidence="8">
    <location>
        <begin position="344"/>
        <end position="363"/>
    </location>
</feature>
<proteinExistence type="inferred from homology"/>
<dbReference type="RefSeq" id="WP_006251864.1">
    <property type="nucleotide sequence ID" value="NZ_CP017498.1"/>
</dbReference>
<name>A0A378NE45_MANHA</name>
<keyword evidence="7 8" id="KW-0472">Membrane</keyword>
<evidence type="ECO:0000256" key="3">
    <source>
        <dbReference type="ARBA" id="ARBA00022448"/>
    </source>
</evidence>
<dbReference type="GO" id="GO:0022857">
    <property type="term" value="F:transmembrane transporter activity"/>
    <property type="evidence" value="ECO:0007669"/>
    <property type="project" value="InterPro"/>
</dbReference>
<dbReference type="Gene3D" id="1.10.3470.10">
    <property type="entry name" value="ABC transporter involved in vitamin B12 uptake, BtuC"/>
    <property type="match status" value="2"/>
</dbReference>
<feature type="transmembrane region" description="Helical" evidence="8">
    <location>
        <begin position="182"/>
        <end position="202"/>
    </location>
</feature>
<keyword evidence="3" id="KW-0813">Transport</keyword>
<keyword evidence="5 8" id="KW-0812">Transmembrane</keyword>
<feature type="transmembrane region" description="Helical" evidence="8">
    <location>
        <begin position="625"/>
        <end position="645"/>
    </location>
</feature>
<evidence type="ECO:0000256" key="1">
    <source>
        <dbReference type="ARBA" id="ARBA00004651"/>
    </source>
</evidence>
<feature type="transmembrane region" description="Helical" evidence="8">
    <location>
        <begin position="383"/>
        <end position="403"/>
    </location>
</feature>
<feature type="transmembrane region" description="Helical" evidence="8">
    <location>
        <begin position="298"/>
        <end position="319"/>
    </location>
</feature>
<dbReference type="PANTHER" id="PTHR30472">
    <property type="entry name" value="FERRIC ENTEROBACTIN TRANSPORT SYSTEM PERMEASE PROTEIN"/>
    <property type="match status" value="1"/>
</dbReference>
<feature type="transmembrane region" description="Helical" evidence="8">
    <location>
        <begin position="440"/>
        <end position="460"/>
    </location>
</feature>
<dbReference type="InterPro" id="IPR037294">
    <property type="entry name" value="ABC_BtuC-like"/>
</dbReference>
<feature type="transmembrane region" description="Helical" evidence="8">
    <location>
        <begin position="223"/>
        <end position="241"/>
    </location>
</feature>
<evidence type="ECO:0000256" key="7">
    <source>
        <dbReference type="ARBA" id="ARBA00023136"/>
    </source>
</evidence>
<feature type="transmembrane region" description="Helical" evidence="8">
    <location>
        <begin position="80"/>
        <end position="106"/>
    </location>
</feature>
<dbReference type="Pfam" id="PF01032">
    <property type="entry name" value="FecCD"/>
    <property type="match status" value="2"/>
</dbReference>
<gene>
    <name evidence="9" type="primary">fhuB</name>
    <name evidence="9" type="ORF">NCTC9380_01109</name>
</gene>
<evidence type="ECO:0000256" key="2">
    <source>
        <dbReference type="ARBA" id="ARBA00007935"/>
    </source>
</evidence>
<comment type="subcellular location">
    <subcellularLocation>
        <location evidence="1">Cell membrane</location>
        <topology evidence="1">Multi-pass membrane protein</topology>
    </subcellularLocation>
</comment>
<feature type="transmembrane region" description="Helical" evidence="8">
    <location>
        <begin position="45"/>
        <end position="68"/>
    </location>
</feature>
<accession>A0A378NE45</accession>
<keyword evidence="6 8" id="KW-1133">Transmembrane helix</keyword>
<reference evidence="9 10" key="1">
    <citation type="submission" date="2018-06" db="EMBL/GenBank/DDBJ databases">
        <authorList>
            <consortium name="Pathogen Informatics"/>
            <person name="Doyle S."/>
        </authorList>
    </citation>
    <scope>NUCLEOTIDE SEQUENCE [LARGE SCALE GENOMIC DNA]</scope>
    <source>
        <strain evidence="9 10">NCTC9380</strain>
    </source>
</reference>
<protein>
    <submittedName>
        <fullName evidence="9">Iron(III)-hydroxamate import system permease protein fhuB</fullName>
    </submittedName>
</protein>
<feature type="transmembrane region" description="Helical" evidence="8">
    <location>
        <begin position="112"/>
        <end position="130"/>
    </location>
</feature>